<protein>
    <recommendedName>
        <fullName evidence="3">Type II toxin-antitoxin system HicA family toxin</fullName>
    </recommendedName>
</protein>
<reference evidence="1 2" key="1">
    <citation type="submission" date="2017-05" db="EMBL/GenBank/DDBJ databases">
        <authorList>
            <person name="Varghese N."/>
            <person name="Submissions S."/>
        </authorList>
    </citation>
    <scope>NUCLEOTIDE SEQUENCE [LARGE SCALE GENOMIC DNA]</scope>
    <source>
        <strain evidence="1 2">DSM 25457</strain>
    </source>
</reference>
<keyword evidence="2" id="KW-1185">Reference proteome</keyword>
<dbReference type="RefSeq" id="WP_283433112.1">
    <property type="nucleotide sequence ID" value="NZ_FXUG01000007.1"/>
</dbReference>
<name>A0ABY1Q649_9BACT</name>
<evidence type="ECO:0000313" key="2">
    <source>
        <dbReference type="Proteomes" id="UP001158067"/>
    </source>
</evidence>
<evidence type="ECO:0008006" key="3">
    <source>
        <dbReference type="Google" id="ProtNLM"/>
    </source>
</evidence>
<sequence length="75" mass="8449">MSPTSDPTPTDRVRRTLTRLGFNACVLQKIHDGRVTLFCPEADRNDHSMIQVAIRFIPGIESVMFAKNSETKDQS</sequence>
<dbReference type="Proteomes" id="UP001158067">
    <property type="component" value="Unassembled WGS sequence"/>
</dbReference>
<comment type="caution">
    <text evidence="1">The sequence shown here is derived from an EMBL/GenBank/DDBJ whole genome shotgun (WGS) entry which is preliminary data.</text>
</comment>
<accession>A0ABY1Q649</accession>
<proteinExistence type="predicted"/>
<dbReference type="EMBL" id="FXUG01000007">
    <property type="protein sequence ID" value="SMP60950.1"/>
    <property type="molecule type" value="Genomic_DNA"/>
</dbReference>
<organism evidence="1 2">
    <name type="scientific">Neorhodopirellula lusitana</name>
    <dbReference type="NCBI Taxonomy" id="445327"/>
    <lineage>
        <taxon>Bacteria</taxon>
        <taxon>Pseudomonadati</taxon>
        <taxon>Planctomycetota</taxon>
        <taxon>Planctomycetia</taxon>
        <taxon>Pirellulales</taxon>
        <taxon>Pirellulaceae</taxon>
        <taxon>Neorhodopirellula</taxon>
    </lineage>
</organism>
<gene>
    <name evidence="1" type="ORF">SAMN06265222_10728</name>
</gene>
<evidence type="ECO:0000313" key="1">
    <source>
        <dbReference type="EMBL" id="SMP60950.1"/>
    </source>
</evidence>